<feature type="transmembrane region" description="Helical" evidence="6">
    <location>
        <begin position="106"/>
        <end position="134"/>
    </location>
</feature>
<dbReference type="AlphaFoldDB" id="A0AAN8U8W5"/>
<dbReference type="PANTHER" id="PTHR31490">
    <property type="entry name" value="GLYCOSYL HYDROLASE"/>
    <property type="match status" value="1"/>
</dbReference>
<comment type="similarity">
    <text evidence="1">Belongs to the glycosyl hydrolase 10 (cellulase F) family.</text>
</comment>
<feature type="transmembrane region" description="Helical" evidence="6">
    <location>
        <begin position="506"/>
        <end position="527"/>
    </location>
</feature>
<dbReference type="Pfam" id="PF23262">
    <property type="entry name" value="NFD4_C"/>
    <property type="match status" value="1"/>
</dbReference>
<dbReference type="Proteomes" id="UP001371456">
    <property type="component" value="Unassembled WGS sequence"/>
</dbReference>
<evidence type="ECO:0000256" key="3">
    <source>
        <dbReference type="ARBA" id="ARBA00023277"/>
    </source>
</evidence>
<keyword evidence="6" id="KW-0812">Transmembrane</keyword>
<dbReference type="InterPro" id="IPR056555">
    <property type="entry name" value="NFD4_C"/>
</dbReference>
<feature type="domain" description="GH10" evidence="7">
    <location>
        <begin position="720"/>
        <end position="1017"/>
    </location>
</feature>
<reference evidence="8 9" key="1">
    <citation type="submission" date="2024-02" db="EMBL/GenBank/DDBJ databases">
        <title>de novo genome assembly of Solanum bulbocastanum strain 11H21.</title>
        <authorList>
            <person name="Hosaka A.J."/>
        </authorList>
    </citation>
    <scope>NUCLEOTIDE SEQUENCE [LARGE SCALE GENOMIC DNA]</scope>
    <source>
        <tissue evidence="8">Young leaves</tissue>
    </source>
</reference>
<feature type="transmembrane region" description="Helical" evidence="6">
    <location>
        <begin position="238"/>
        <end position="263"/>
    </location>
</feature>
<feature type="transmembrane region" description="Helical" evidence="6">
    <location>
        <begin position="146"/>
        <end position="167"/>
    </location>
</feature>
<evidence type="ECO:0000313" key="9">
    <source>
        <dbReference type="Proteomes" id="UP001371456"/>
    </source>
</evidence>
<dbReference type="SUPFAM" id="SSF51445">
    <property type="entry name" value="(Trans)glycosidases"/>
    <property type="match status" value="1"/>
</dbReference>
<dbReference type="InterPro" id="IPR044846">
    <property type="entry name" value="GH10"/>
</dbReference>
<organism evidence="8 9">
    <name type="scientific">Solanum bulbocastanum</name>
    <name type="common">Wild potato</name>
    <dbReference type="NCBI Taxonomy" id="147425"/>
    <lineage>
        <taxon>Eukaryota</taxon>
        <taxon>Viridiplantae</taxon>
        <taxon>Streptophyta</taxon>
        <taxon>Embryophyta</taxon>
        <taxon>Tracheophyta</taxon>
        <taxon>Spermatophyta</taxon>
        <taxon>Magnoliopsida</taxon>
        <taxon>eudicotyledons</taxon>
        <taxon>Gunneridae</taxon>
        <taxon>Pentapetalae</taxon>
        <taxon>asterids</taxon>
        <taxon>lamiids</taxon>
        <taxon>Solanales</taxon>
        <taxon>Solanaceae</taxon>
        <taxon>Solanoideae</taxon>
        <taxon>Solaneae</taxon>
        <taxon>Solanum</taxon>
    </lineage>
</organism>
<keyword evidence="9" id="KW-1185">Reference proteome</keyword>
<dbReference type="GO" id="GO:0031176">
    <property type="term" value="F:endo-1,4-beta-xylanase activity"/>
    <property type="evidence" value="ECO:0007669"/>
    <property type="project" value="UniProtKB-ARBA"/>
</dbReference>
<dbReference type="SUPFAM" id="SSF103473">
    <property type="entry name" value="MFS general substrate transporter"/>
    <property type="match status" value="1"/>
</dbReference>
<dbReference type="PRINTS" id="PR00134">
    <property type="entry name" value="GLHYDRLASE10"/>
</dbReference>
<feature type="transmembrane region" description="Helical" evidence="6">
    <location>
        <begin position="214"/>
        <end position="232"/>
    </location>
</feature>
<feature type="transmembrane region" description="Helical" evidence="6">
    <location>
        <begin position="403"/>
        <end position="423"/>
    </location>
</feature>
<keyword evidence="2" id="KW-0378">Hydrolase</keyword>
<dbReference type="GO" id="GO:0000272">
    <property type="term" value="P:polysaccharide catabolic process"/>
    <property type="evidence" value="ECO:0007669"/>
    <property type="project" value="UniProtKB-KW"/>
</dbReference>
<keyword evidence="3" id="KW-0119">Carbohydrate metabolism</keyword>
<comment type="similarity">
    <text evidence="5">Belongs to the major facilitator superfamily. Phosphate:H(+) symporter (TC 2.A.1.9) family.</text>
</comment>
<dbReference type="InterPro" id="IPR010658">
    <property type="entry name" value="Nodulin-like"/>
</dbReference>
<dbReference type="SMART" id="SM00633">
    <property type="entry name" value="Glyco_10"/>
    <property type="match status" value="1"/>
</dbReference>
<feature type="transmembrane region" description="Helical" evidence="6">
    <location>
        <begin position="173"/>
        <end position="193"/>
    </location>
</feature>
<feature type="transmembrane region" description="Helical" evidence="6">
    <location>
        <begin position="336"/>
        <end position="354"/>
    </location>
</feature>
<dbReference type="InterPro" id="IPR036259">
    <property type="entry name" value="MFS_trans_sf"/>
</dbReference>
<dbReference type="PANTHER" id="PTHR31490:SF3">
    <property type="entry name" value="GLYCOSYL HYDROLASE FAMILY 10 PROTEIN"/>
    <property type="match status" value="1"/>
</dbReference>
<dbReference type="PROSITE" id="PS51760">
    <property type="entry name" value="GH10_2"/>
    <property type="match status" value="1"/>
</dbReference>
<evidence type="ECO:0000259" key="7">
    <source>
        <dbReference type="PROSITE" id="PS51760"/>
    </source>
</evidence>
<evidence type="ECO:0000256" key="2">
    <source>
        <dbReference type="ARBA" id="ARBA00022801"/>
    </source>
</evidence>
<name>A0AAN8U8W5_SOLBU</name>
<evidence type="ECO:0000256" key="1">
    <source>
        <dbReference type="ARBA" id="ARBA00007495"/>
    </source>
</evidence>
<dbReference type="Gene3D" id="3.20.20.80">
    <property type="entry name" value="Glycosidases"/>
    <property type="match status" value="1"/>
</dbReference>
<keyword evidence="4" id="KW-0624">Polysaccharide degradation</keyword>
<feature type="transmembrane region" description="Helical" evidence="6">
    <location>
        <begin position="360"/>
        <end position="382"/>
    </location>
</feature>
<dbReference type="EMBL" id="JBANQN010000001">
    <property type="protein sequence ID" value="KAK6805939.1"/>
    <property type="molecule type" value="Genomic_DNA"/>
</dbReference>
<sequence>MTFVFSYNSPVGKWLGFVAAVWVQAISGNNYTFSNYSDALKSLMALTQLQLNNLSVAKDVGKAFGILAGLASDRLSTPVILLIGGIEGFVGYGIQWLVVSGTIKPLPYWVMCIFLCMGGNSTTWMNTAVLVTCIRNFRKNRGPVTGILKGYVGLSTAIFTDICSALFSSDPATFLLILAVVPFTVCLMAIVFLREIPPSSTSAEEKEEVKFFGVINIIAVIIAVYLLVFDISGTHGKVFSQIFAAILLVLIASPLFIPIHLMVKNFIRENSENLDVEGNNNIAEPLLGVEEMVREEVEKKEVVVVAENTVPAVVEKRSPVIGEDHTIFEAIRTLDFWILFVSFLCGVGTGLTVMNNLGQMGLALGYVDVSIFVSLTSIWGFFGRIISGSVSEYFIKKAAVPRPIWNAASQILMAVGYICLAMAMPGSLYIGSIVVGICYGVRLAISVPAASELFGLKYYGLIYNVLILNLPLGSFLFSGLLAGLLYDAQATTTADGGNTCVGAHCYRLVFIVMAIACIVGFGLDILLSIRTRSLYGLYLSILIPSFASFEELIYDHSAYTECKSVPEDALYNGGIMKDYWTNENRVIRSETNSYNFVLNNLSGDTIYSFSSWVRILDADSAVIKASLKTANGTVKCVGNVIARPGCWSFLKGGFVLDFPSSYALLYLQRSDGEKLNISISSVSLQPFTYQQWKKNQQDTIDKGRKCTAIIHISDVQGERVPGASIIIEQVSRDFPFGSAITKTILGNPAYQTWFKERFNAAVFEDELKWYSTEPQQGEVNYTIPDQMLEFVRKNQIITRGHNIFWEDPRYIPSWVQNLTGPDLKSAVTSRIQSLMNKYKNEFIHWDVDNEMLHYDFYEQRLGTNTSLEFFQTAQQLDPLAKLFMNDYNVVETCYDMNSTVDAYISKLRDLKQGGIFMHGIGLEGHFTVPNPPLIRAVLDKLATLKLPIWLTEVDISKNLDKETQARYLEMVLREGFSHPGVNGIMLWTGLHSNGCYQMCLTDNTFHNLPAGDIVDNLLKEWQTGVVHGETDEHGSFSFSGFLGEYKINVKFGNRTVNSTFSLYRGDDTRHLNIQL</sequence>
<dbReference type="Pfam" id="PF06813">
    <property type="entry name" value="Nodulin-like"/>
    <property type="match status" value="1"/>
</dbReference>
<dbReference type="InterPro" id="IPR001000">
    <property type="entry name" value="GH10_dom"/>
</dbReference>
<comment type="caution">
    <text evidence="8">The sequence shown here is derived from an EMBL/GenBank/DDBJ whole genome shotgun (WGS) entry which is preliminary data.</text>
</comment>
<protein>
    <recommendedName>
        <fullName evidence="7">GH10 domain-containing protein</fullName>
    </recommendedName>
</protein>
<accession>A0AAN8U8W5</accession>
<keyword evidence="6" id="KW-1133">Transmembrane helix</keyword>
<dbReference type="InterPro" id="IPR017853">
    <property type="entry name" value="GH"/>
</dbReference>
<gene>
    <name evidence="8" type="ORF">RDI58_003724</name>
</gene>
<evidence type="ECO:0000256" key="6">
    <source>
        <dbReference type="SAM" id="Phobius"/>
    </source>
</evidence>
<evidence type="ECO:0000256" key="5">
    <source>
        <dbReference type="ARBA" id="ARBA00044504"/>
    </source>
</evidence>
<dbReference type="Pfam" id="PF00331">
    <property type="entry name" value="Glyco_hydro_10"/>
    <property type="match status" value="1"/>
</dbReference>
<feature type="transmembrane region" description="Helical" evidence="6">
    <location>
        <begin position="461"/>
        <end position="486"/>
    </location>
</feature>
<evidence type="ECO:0000256" key="4">
    <source>
        <dbReference type="ARBA" id="ARBA00023326"/>
    </source>
</evidence>
<dbReference type="CDD" id="cd17354">
    <property type="entry name" value="MFS_Mch1p_like"/>
    <property type="match status" value="1"/>
</dbReference>
<proteinExistence type="inferred from homology"/>
<feature type="transmembrane region" description="Helical" evidence="6">
    <location>
        <begin position="75"/>
        <end position="94"/>
    </location>
</feature>
<evidence type="ECO:0000313" key="8">
    <source>
        <dbReference type="EMBL" id="KAK6805939.1"/>
    </source>
</evidence>
<keyword evidence="6" id="KW-0472">Membrane</keyword>